<proteinExistence type="predicted"/>
<evidence type="ECO:0000313" key="1">
    <source>
        <dbReference type="EMBL" id="KAF4488850.1"/>
    </source>
</evidence>
<name>A0A7J6JFK0_COLFN</name>
<sequence>MGRGQKGREFHGGTRWVSRVPSLTTSAPPHFDVYFCFFSCLSVFSVETRSTEDKLKASLEFSRRRLDGRGNYPACHIIKIDRSKRNLLEWPLPANTDSMIQQISTISVIIPTAFLS</sequence>
<dbReference type="GeneID" id="90979683"/>
<reference evidence="1 2" key="2">
    <citation type="submission" date="2020-04" db="EMBL/GenBank/DDBJ databases">
        <title>Genome sequencing and assembly of multiple isolates from the Colletotrichum gloeosporioides species complex.</title>
        <authorList>
            <person name="Gan P."/>
            <person name="Shirasu K."/>
        </authorList>
    </citation>
    <scope>NUCLEOTIDE SEQUENCE [LARGE SCALE GENOMIC DNA]</scope>
    <source>
        <strain evidence="1 2">Nara gc5</strain>
    </source>
</reference>
<organism evidence="1 2">
    <name type="scientific">Colletotrichum fructicola (strain Nara gc5)</name>
    <name type="common">Anthracnose fungus</name>
    <name type="synonym">Colletotrichum gloeosporioides (strain Nara gc5)</name>
    <dbReference type="NCBI Taxonomy" id="1213859"/>
    <lineage>
        <taxon>Eukaryota</taxon>
        <taxon>Fungi</taxon>
        <taxon>Dikarya</taxon>
        <taxon>Ascomycota</taxon>
        <taxon>Pezizomycotina</taxon>
        <taxon>Sordariomycetes</taxon>
        <taxon>Hypocreomycetidae</taxon>
        <taxon>Glomerellales</taxon>
        <taxon>Glomerellaceae</taxon>
        <taxon>Colletotrichum</taxon>
        <taxon>Colletotrichum gloeosporioides species complex</taxon>
    </lineage>
</organism>
<evidence type="ECO:0000313" key="2">
    <source>
        <dbReference type="Proteomes" id="UP000011096"/>
    </source>
</evidence>
<accession>A0A7J6JFK0</accession>
<keyword evidence="2" id="KW-1185">Reference proteome</keyword>
<dbReference type="RefSeq" id="XP_066009434.1">
    <property type="nucleotide sequence ID" value="XM_066151093.1"/>
</dbReference>
<dbReference type="InParanoid" id="A0A7J6JFK0"/>
<dbReference type="AlphaFoldDB" id="A0A7J6JFK0"/>
<dbReference type="Proteomes" id="UP000011096">
    <property type="component" value="Unassembled WGS sequence"/>
</dbReference>
<dbReference type="EMBL" id="ANPB02000002">
    <property type="protein sequence ID" value="KAF4488850.1"/>
    <property type="molecule type" value="Genomic_DNA"/>
</dbReference>
<protein>
    <submittedName>
        <fullName evidence="1">Uncharacterized protein</fullName>
    </submittedName>
</protein>
<dbReference type="OrthoDB" id="10495050at2759"/>
<comment type="caution">
    <text evidence="1">The sequence shown here is derived from an EMBL/GenBank/DDBJ whole genome shotgun (WGS) entry which is preliminary data.</text>
</comment>
<reference evidence="1 2" key="1">
    <citation type="submission" date="2012-08" db="EMBL/GenBank/DDBJ databases">
        <authorList>
            <person name="Gan P.H.P."/>
            <person name="Ikeda K."/>
            <person name="Irieda H."/>
            <person name="Narusaka M."/>
            <person name="O'Connell R.J."/>
            <person name="Narusaka Y."/>
            <person name="Takano Y."/>
            <person name="Kubo Y."/>
            <person name="Shirasu K."/>
        </authorList>
    </citation>
    <scope>NUCLEOTIDE SEQUENCE [LARGE SCALE GENOMIC DNA]</scope>
    <source>
        <strain evidence="1 2">Nara gc5</strain>
    </source>
</reference>
<gene>
    <name evidence="1" type="ORF">CGGC5_v003188</name>
</gene>